<comment type="subcellular location">
    <subcellularLocation>
        <location evidence="1 10">Mitochondrion inner membrane</location>
        <topology evidence="1 10">Single-pass membrane protein</topology>
    </subcellularLocation>
</comment>
<dbReference type="InterPro" id="IPR034260">
    <property type="entry name" value="Yme2_RRM"/>
</dbReference>
<dbReference type="InterPro" id="IPR018247">
    <property type="entry name" value="EF_Hand_1_Ca_BS"/>
</dbReference>
<evidence type="ECO:0000256" key="10">
    <source>
        <dbReference type="RuleBase" id="RU367108"/>
    </source>
</evidence>
<evidence type="ECO:0000256" key="8">
    <source>
        <dbReference type="ARBA" id="ARBA00023136"/>
    </source>
</evidence>
<sequence length="851" mass="96842">MIMKRHLSFRPYSMSWSMLKRATRLPLAGSALLPIGARSLPLTKTQLPHRRWVSTEDIKQQDKAAGESVDAEETGVIEKTRQESLMYFDRILPFRTSNWDLRQWFSYIVIADKRPEAIKDHVMALANPVDETTQTPSIPNLEITEVIPMKRDGGAFIKFRVPQNWTIADLNKQIQLNTLKESSKRLSILNWISQASAFSVKGQPWIEDLRRYPSRTIKVKFEGPALTEEELYSLFRRYGSIVDIQPDPAVATVIFKLFRGSICAKNCITGIKINDTVLHISYEKQTHKSIIVDLLTNHTRLAIPVIIALLATLAVIIFDPIREFFIENHITNKFAINRNNPIVKWIMNISNKTMSQIHQFLGQEVARQNKNGGLWSERRDIVRELRLWIEENVNTFIVVLGPRGTGKQDLVVTHALHDRKDILYIDCDKLVKSRSDTAFIRNAAASLGYFPVFPWLNSISTIIDLALTSLTGQKSGLSESKESQYRNMLSTALVAIREISLRGYKATIQEGDTEINVKEEDYLQQHPEKKPVIVIDRFTTINKSESNNFVYKEIADWAALLTTMNIAHVIFLTEDVSTQQLLTDSLPDQVFKYVMLRDASKSAAKSYVLHSLHEDLVLDKNGDGEVSEEEFKKLSESKRGIAELEAQLDACLEPIGGRMLDLQAFVRRVRSGEGPLDALQRMVDQTSEQITQMFLNKDQGIKNAQAWVLIKMLADNDSVNYREFINHPLFKSSPEASLVELEQHGLISMSRDRGVLCEVRPAKPIFKAAFKNLLREGSQIANVLETAYLNKIITFETARIQKFEKELESLAYCTGKKEFNGRLQYLAGKIDACNNNILKAEDDIKKINSKT</sequence>
<dbReference type="InterPro" id="IPR018850">
    <property type="entry name" value="Mt_escape_2_C"/>
</dbReference>
<dbReference type="CDD" id="cd12433">
    <property type="entry name" value="RRM_Yme2p_like"/>
    <property type="match status" value="1"/>
</dbReference>
<dbReference type="GO" id="GO:0006397">
    <property type="term" value="P:mRNA processing"/>
    <property type="evidence" value="ECO:0007669"/>
    <property type="project" value="UniProtKB-UniRule"/>
</dbReference>
<evidence type="ECO:0000259" key="12">
    <source>
        <dbReference type="Pfam" id="PF10443"/>
    </source>
</evidence>
<reference evidence="13" key="1">
    <citation type="journal article" date="2014" name="Genome Announc.">
        <title>Genome sequence of the yeast Cyberlindnera fabianii (Hansenula fabianii).</title>
        <authorList>
            <person name="Freel K.C."/>
            <person name="Sarilar V."/>
            <person name="Neuveglise C."/>
            <person name="Devillers H."/>
            <person name="Friedrich A."/>
            <person name="Schacherer J."/>
        </authorList>
    </citation>
    <scope>NUCLEOTIDE SEQUENCE</scope>
    <source>
        <strain evidence="13">YJS4271</strain>
    </source>
</reference>
<protein>
    <recommendedName>
        <fullName evidence="3 10">Mitochondrial escape protein 2</fullName>
    </recommendedName>
</protein>
<comment type="similarity">
    <text evidence="2 10">Belongs to the YME2 family.</text>
</comment>
<dbReference type="Gene3D" id="3.40.50.300">
    <property type="entry name" value="P-loop containing nucleotide triphosphate hydrolases"/>
    <property type="match status" value="1"/>
</dbReference>
<dbReference type="InterPro" id="IPR039627">
    <property type="entry name" value="Yme2_C"/>
</dbReference>
<dbReference type="GO" id="GO:0005743">
    <property type="term" value="C:mitochondrial inner membrane"/>
    <property type="evidence" value="ECO:0007669"/>
    <property type="project" value="UniProtKB-SubCell"/>
</dbReference>
<dbReference type="InterPro" id="IPR035979">
    <property type="entry name" value="RBD_domain_sf"/>
</dbReference>
<dbReference type="AlphaFoldDB" id="A0A061AQ76"/>
<dbReference type="Pfam" id="PF10443">
    <property type="entry name" value="RNA12"/>
    <property type="match status" value="1"/>
</dbReference>
<evidence type="ECO:0000256" key="4">
    <source>
        <dbReference type="ARBA" id="ARBA00022692"/>
    </source>
</evidence>
<keyword evidence="10" id="KW-0507">mRNA processing</keyword>
<dbReference type="PANTHER" id="PTHR32198">
    <property type="entry name" value="MITOCHONDRIAL ESCAPE PROTEIN 2"/>
    <property type="match status" value="1"/>
</dbReference>
<evidence type="ECO:0000256" key="2">
    <source>
        <dbReference type="ARBA" id="ARBA00010320"/>
    </source>
</evidence>
<gene>
    <name evidence="13" type="ORF">CYFA0S_01e10990g</name>
</gene>
<keyword evidence="8" id="KW-0472">Membrane</keyword>
<keyword evidence="10" id="KW-0694">RNA-binding</keyword>
<keyword evidence="7 10" id="KW-0496">Mitochondrion</keyword>
<evidence type="ECO:0000256" key="1">
    <source>
        <dbReference type="ARBA" id="ARBA00004434"/>
    </source>
</evidence>
<keyword evidence="4" id="KW-0812">Transmembrane</keyword>
<evidence type="ECO:0000256" key="11">
    <source>
        <dbReference type="SAM" id="MobiDB-lite"/>
    </source>
</evidence>
<evidence type="ECO:0000256" key="6">
    <source>
        <dbReference type="ARBA" id="ARBA00022989"/>
    </source>
</evidence>
<dbReference type="SUPFAM" id="SSF54928">
    <property type="entry name" value="RNA-binding domain, RBD"/>
    <property type="match status" value="1"/>
</dbReference>
<accession>A0A061AQ76</accession>
<name>A0A061AQ76_CYBFA</name>
<evidence type="ECO:0000256" key="3">
    <source>
        <dbReference type="ARBA" id="ARBA00020222"/>
    </source>
</evidence>
<dbReference type="EMBL" id="LK052886">
    <property type="protein sequence ID" value="CDR37472.1"/>
    <property type="molecule type" value="Genomic_DNA"/>
</dbReference>
<organism evidence="13">
    <name type="scientific">Cyberlindnera fabianii</name>
    <name type="common">Yeast</name>
    <name type="synonym">Hansenula fabianii</name>
    <dbReference type="NCBI Taxonomy" id="36022"/>
    <lineage>
        <taxon>Eukaryota</taxon>
        <taxon>Fungi</taxon>
        <taxon>Dikarya</taxon>
        <taxon>Ascomycota</taxon>
        <taxon>Saccharomycotina</taxon>
        <taxon>Saccharomycetes</taxon>
        <taxon>Phaffomycetales</taxon>
        <taxon>Phaffomycetaceae</taxon>
        <taxon>Cyberlindnera</taxon>
    </lineage>
</organism>
<dbReference type="VEuPathDB" id="FungiDB:BON22_0360"/>
<dbReference type="PANTHER" id="PTHR32198:SF2">
    <property type="entry name" value="MITOCHONDRIAL ESCAPE PROTEIN 2"/>
    <property type="match status" value="1"/>
</dbReference>
<comment type="function">
    <text evidence="9 10">Plays a role in maintaining the mitochondrial genome and in controlling the mtDNA escape. Involved in the regulation of mtDNA nucleotide structure and number. May have a dispensable role in early maturation of pre-rRNA.</text>
</comment>
<feature type="region of interest" description="Disordered" evidence="11">
    <location>
        <begin position="53"/>
        <end position="73"/>
    </location>
</feature>
<keyword evidence="6" id="KW-1133">Transmembrane helix</keyword>
<dbReference type="GO" id="GO:0003723">
    <property type="term" value="F:RNA binding"/>
    <property type="evidence" value="ECO:0007669"/>
    <property type="project" value="UniProtKB-UniRule"/>
</dbReference>
<keyword evidence="5 10" id="KW-0999">Mitochondrion inner membrane</keyword>
<evidence type="ECO:0000256" key="7">
    <source>
        <dbReference type="ARBA" id="ARBA00023128"/>
    </source>
</evidence>
<dbReference type="SUPFAM" id="SSF52540">
    <property type="entry name" value="P-loop containing nucleoside triphosphate hydrolases"/>
    <property type="match status" value="1"/>
</dbReference>
<dbReference type="OrthoDB" id="10267654at2759"/>
<evidence type="ECO:0000313" key="13">
    <source>
        <dbReference type="EMBL" id="CDR37472.1"/>
    </source>
</evidence>
<proteinExistence type="inferred from homology"/>
<evidence type="ECO:0000256" key="9">
    <source>
        <dbReference type="ARBA" id="ARBA00025276"/>
    </source>
</evidence>
<feature type="domain" description="Mitochondrial escape protein 2 C-terminal" evidence="12">
    <location>
        <begin position="378"/>
        <end position="811"/>
    </location>
</feature>
<dbReference type="PROSITE" id="PS00018">
    <property type="entry name" value="EF_HAND_1"/>
    <property type="match status" value="1"/>
</dbReference>
<dbReference type="InterPro" id="IPR027417">
    <property type="entry name" value="P-loop_NTPase"/>
</dbReference>
<dbReference type="PhylomeDB" id="A0A061AQ76"/>
<feature type="compositionally biased region" description="Basic and acidic residues" evidence="11">
    <location>
        <begin position="53"/>
        <end position="65"/>
    </location>
</feature>
<evidence type="ECO:0000256" key="5">
    <source>
        <dbReference type="ARBA" id="ARBA00022792"/>
    </source>
</evidence>